<evidence type="ECO:0000259" key="4">
    <source>
        <dbReference type="Pfam" id="PF10348"/>
    </source>
</evidence>
<feature type="region of interest" description="Disordered" evidence="1">
    <location>
        <begin position="188"/>
        <end position="215"/>
    </location>
</feature>
<reference evidence="6 7" key="1">
    <citation type="journal article" date="2024" name="Commun. Biol.">
        <title>Comparative genomic analysis of thermophilic fungi reveals convergent evolutionary adaptations and gene losses.</title>
        <authorList>
            <person name="Steindorff A.S."/>
            <person name="Aguilar-Pontes M.V."/>
            <person name="Robinson A.J."/>
            <person name="Andreopoulos B."/>
            <person name="LaButti K."/>
            <person name="Kuo A."/>
            <person name="Mondo S."/>
            <person name="Riley R."/>
            <person name="Otillar R."/>
            <person name="Haridas S."/>
            <person name="Lipzen A."/>
            <person name="Grimwood J."/>
            <person name="Schmutz J."/>
            <person name="Clum A."/>
            <person name="Reid I.D."/>
            <person name="Moisan M.C."/>
            <person name="Butler G."/>
            <person name="Nguyen T.T.M."/>
            <person name="Dewar K."/>
            <person name="Conant G."/>
            <person name="Drula E."/>
            <person name="Henrissat B."/>
            <person name="Hansel C."/>
            <person name="Singer S."/>
            <person name="Hutchinson M.I."/>
            <person name="de Vries R.P."/>
            <person name="Natvig D.O."/>
            <person name="Powell A.J."/>
            <person name="Tsang A."/>
            <person name="Grigoriev I.V."/>
        </authorList>
    </citation>
    <scope>NUCLEOTIDE SEQUENCE [LARGE SCALE GENOMIC DNA]</scope>
    <source>
        <strain evidence="6 7">ATCC 24622</strain>
    </source>
</reference>
<dbReference type="Pfam" id="PF10348">
    <property type="entry name" value="DUF2427"/>
    <property type="match status" value="1"/>
</dbReference>
<evidence type="ECO:0000259" key="5">
    <source>
        <dbReference type="Pfam" id="PF10355"/>
    </source>
</evidence>
<keyword evidence="2" id="KW-1133">Transmembrane helix</keyword>
<feature type="compositionally biased region" description="Basic and acidic residues" evidence="1">
    <location>
        <begin position="188"/>
        <end position="203"/>
    </location>
</feature>
<keyword evidence="3" id="KW-0732">Signal</keyword>
<comment type="caution">
    <text evidence="6">The sequence shown here is derived from an EMBL/GenBank/DDBJ whole genome shotgun (WGS) entry which is preliminary data.</text>
</comment>
<sequence length="586" mass="64436">MKRVTGTIGALAGAAALALLPVVVAHGDDMGMDMEADQPGPDDSYPPTYFSHPEHQLAIYTHIALMVVAWVFILPPTVMLSIARSRYTLILQFVFVLTNAFGVLVGTIYNANTPDLYPNNAHHRLGWIVTWVSLVQVLIGLLGRVSGKLTRADKSSSAERQSFIPVATEPPEEHENFDQTRFPKFHRRLSDDSGHGTDAHSESARGNSLSSGQLSPALPLEDAGKELGDHEDDDLEAHLPVLHRLSAVQRLAKKVAGKLSSRTWTALQFVYNFVDRTVLLLGSISLATGAATFGRFFEGSAIFNGLAHWIKGGVFVWMGIFTLGRWAGSFGDLGWAWNIRPRRAGQKWRPSAEFVESALIFVYGSTNIFLEHLGGWGGAWTAQDLEHISITVLFIGGGLCGMLIESTRIRDLLNTTITEAKLDDPHYGDEERTELAEPRQYSFSLNPIPALVILLLGKMMGSHTQGSMLSTMVHKQWGDQLTGAAIARALTYVITYLKPPKSIYPSRPPTELLTSFGLIAGGFIFMASSSDTVDGMIHYELDAMFVYTVTMGFVGLLMAWVIFVISLKGWAVRKETRRFGTSALRR</sequence>
<dbReference type="Gene3D" id="1.20.120.1770">
    <property type="match status" value="1"/>
</dbReference>
<evidence type="ECO:0000256" key="3">
    <source>
        <dbReference type="SAM" id="SignalP"/>
    </source>
</evidence>
<feature type="transmembrane region" description="Helical" evidence="2">
    <location>
        <begin position="509"/>
        <end position="529"/>
    </location>
</feature>
<accession>A0ABR3W3I7</accession>
<keyword evidence="2" id="KW-0812">Transmembrane</keyword>
<dbReference type="PANTHER" id="PTHR31685:SF3">
    <property type="entry name" value="INTEGRAL MEMBRANE PROTEIN (AFU_ORTHOLOGUE AFUA_6G12730)"/>
    <property type="match status" value="1"/>
</dbReference>
<proteinExistence type="predicted"/>
<feature type="transmembrane region" description="Helical" evidence="2">
    <location>
        <begin position="57"/>
        <end position="75"/>
    </location>
</feature>
<feature type="transmembrane region" description="Helical" evidence="2">
    <location>
        <begin position="317"/>
        <end position="337"/>
    </location>
</feature>
<feature type="chain" id="PRO_5047168768" description="Integral membrane protein" evidence="3">
    <location>
        <begin position="26"/>
        <end position="586"/>
    </location>
</feature>
<evidence type="ECO:0000313" key="6">
    <source>
        <dbReference type="EMBL" id="KAL1852065.1"/>
    </source>
</evidence>
<dbReference type="PANTHER" id="PTHR31685">
    <property type="entry name" value="INTEGRAL MEMBRANE PROTEIN (AFU_ORTHOLOGUE AFUA_6G12730)-RELATED"/>
    <property type="match status" value="1"/>
</dbReference>
<keyword evidence="2" id="KW-0472">Membrane</keyword>
<dbReference type="InterPro" id="IPR018825">
    <property type="entry name" value="DUF2427"/>
</dbReference>
<feature type="domain" description="DUF2427" evidence="4">
    <location>
        <begin position="45"/>
        <end position="143"/>
    </location>
</feature>
<feature type="transmembrane region" description="Helical" evidence="2">
    <location>
        <begin position="278"/>
        <end position="297"/>
    </location>
</feature>
<feature type="transmembrane region" description="Helical" evidence="2">
    <location>
        <begin position="544"/>
        <end position="567"/>
    </location>
</feature>
<feature type="transmembrane region" description="Helical" evidence="2">
    <location>
        <begin position="87"/>
        <end position="109"/>
    </location>
</feature>
<dbReference type="Pfam" id="PF10355">
    <property type="entry name" value="Ytp1"/>
    <property type="match status" value="1"/>
</dbReference>
<dbReference type="CDD" id="cd08760">
    <property type="entry name" value="Cyt_b561_FRRS1_like"/>
    <property type="match status" value="1"/>
</dbReference>
<evidence type="ECO:0000313" key="7">
    <source>
        <dbReference type="Proteomes" id="UP001586593"/>
    </source>
</evidence>
<dbReference type="InterPro" id="IPR018827">
    <property type="entry name" value="YTP1_C"/>
</dbReference>
<feature type="signal peptide" evidence="3">
    <location>
        <begin position="1"/>
        <end position="25"/>
    </location>
</feature>
<evidence type="ECO:0008006" key="8">
    <source>
        <dbReference type="Google" id="ProtNLM"/>
    </source>
</evidence>
<organism evidence="6 7">
    <name type="scientific">Phialemonium thermophilum</name>
    <dbReference type="NCBI Taxonomy" id="223376"/>
    <lineage>
        <taxon>Eukaryota</taxon>
        <taxon>Fungi</taxon>
        <taxon>Dikarya</taxon>
        <taxon>Ascomycota</taxon>
        <taxon>Pezizomycotina</taxon>
        <taxon>Sordariomycetes</taxon>
        <taxon>Sordariomycetidae</taxon>
        <taxon>Cephalothecales</taxon>
        <taxon>Cephalothecaceae</taxon>
        <taxon>Phialemonium</taxon>
    </lineage>
</organism>
<protein>
    <recommendedName>
        <fullName evidence="8">Integral membrane protein</fullName>
    </recommendedName>
</protein>
<dbReference type="EMBL" id="JAZHXJ010000761">
    <property type="protein sequence ID" value="KAL1852065.1"/>
    <property type="molecule type" value="Genomic_DNA"/>
</dbReference>
<name>A0ABR3W3I7_9PEZI</name>
<gene>
    <name evidence="6" type="ORF">VTK73DRAFT_9311</name>
</gene>
<feature type="domain" description="Protein YTP1-like C-terminal" evidence="5">
    <location>
        <begin position="283"/>
        <end position="568"/>
    </location>
</feature>
<feature type="transmembrane region" description="Helical" evidence="2">
    <location>
        <begin position="125"/>
        <end position="145"/>
    </location>
</feature>
<feature type="compositionally biased region" description="Polar residues" evidence="1">
    <location>
        <begin position="204"/>
        <end position="214"/>
    </location>
</feature>
<keyword evidence="7" id="KW-1185">Reference proteome</keyword>
<evidence type="ECO:0000256" key="1">
    <source>
        <dbReference type="SAM" id="MobiDB-lite"/>
    </source>
</evidence>
<dbReference type="Proteomes" id="UP001586593">
    <property type="component" value="Unassembled WGS sequence"/>
</dbReference>
<evidence type="ECO:0000256" key="2">
    <source>
        <dbReference type="SAM" id="Phobius"/>
    </source>
</evidence>